<name>A0ABU2W2A9_9ACTN</name>
<organism evidence="2 3">
    <name type="scientific">Streptomyces stephensoniae</name>
    <dbReference type="NCBI Taxonomy" id="3375367"/>
    <lineage>
        <taxon>Bacteria</taxon>
        <taxon>Bacillati</taxon>
        <taxon>Actinomycetota</taxon>
        <taxon>Actinomycetes</taxon>
        <taxon>Kitasatosporales</taxon>
        <taxon>Streptomycetaceae</taxon>
        <taxon>Streptomyces</taxon>
    </lineage>
</organism>
<evidence type="ECO:0000313" key="2">
    <source>
        <dbReference type="EMBL" id="MDT0491989.1"/>
    </source>
</evidence>
<accession>A0ABU2W2A9</accession>
<dbReference type="RefSeq" id="WP_311600235.1">
    <property type="nucleotide sequence ID" value="NZ_JAVRFG010000018.1"/>
</dbReference>
<feature type="compositionally biased region" description="Basic and acidic residues" evidence="1">
    <location>
        <begin position="249"/>
        <end position="259"/>
    </location>
</feature>
<feature type="region of interest" description="Disordered" evidence="1">
    <location>
        <begin position="83"/>
        <end position="102"/>
    </location>
</feature>
<dbReference type="EMBL" id="JAVRFG010000018">
    <property type="protein sequence ID" value="MDT0491989.1"/>
    <property type="molecule type" value="Genomic_DNA"/>
</dbReference>
<reference evidence="3" key="1">
    <citation type="submission" date="2023-07" db="EMBL/GenBank/DDBJ databases">
        <title>30 novel species of actinomycetes from the DSMZ collection.</title>
        <authorList>
            <person name="Nouioui I."/>
        </authorList>
    </citation>
    <scope>NUCLEOTIDE SEQUENCE [LARGE SCALE GENOMIC DNA]</scope>
    <source>
        <strain evidence="3">DSM 40932</strain>
    </source>
</reference>
<proteinExistence type="predicted"/>
<evidence type="ECO:0000313" key="3">
    <source>
        <dbReference type="Proteomes" id="UP001180556"/>
    </source>
</evidence>
<feature type="region of interest" description="Disordered" evidence="1">
    <location>
        <begin position="249"/>
        <end position="281"/>
    </location>
</feature>
<gene>
    <name evidence="2" type="ORF">RM717_15870</name>
</gene>
<evidence type="ECO:0000256" key="1">
    <source>
        <dbReference type="SAM" id="MobiDB-lite"/>
    </source>
</evidence>
<protein>
    <submittedName>
        <fullName evidence="2">Uncharacterized protein</fullName>
    </submittedName>
</protein>
<keyword evidence="3" id="KW-1185">Reference proteome</keyword>
<feature type="compositionally biased region" description="Pro residues" evidence="1">
    <location>
        <begin position="267"/>
        <end position="281"/>
    </location>
</feature>
<sequence>MRLTLGGDWTATVTDDPLRIPPRFDFPGQRVRIAEYADVEEWQRFLTDTFGSQEWLGDDPDEFRFAPDSRHLVATALRLPDESASAEDSARVPAPSEVRPGGLRADEVRDFRQEITTALCRAPGDTVLTCLRDLGVLDEPLEARIGIAPDVALLVQHGAVVGWSLTDPARYLTTGFAAPDPAPPSPATRRLLTECLDLTTQPLLYEVEDREPAALARLRALDEALRTQHEDRDRADALLALISTLVEDYADRPPGREPGTRTCPGPVTNPSPPEHPPPRGT</sequence>
<dbReference type="Proteomes" id="UP001180556">
    <property type="component" value="Unassembled WGS sequence"/>
</dbReference>
<comment type="caution">
    <text evidence="2">The sequence shown here is derived from an EMBL/GenBank/DDBJ whole genome shotgun (WGS) entry which is preliminary data.</text>
</comment>